<evidence type="ECO:0000256" key="8">
    <source>
        <dbReference type="ARBA" id="ARBA00022989"/>
    </source>
</evidence>
<proteinExistence type="inferred from homology"/>
<dbReference type="Pfam" id="PF02163">
    <property type="entry name" value="Peptidase_M50"/>
    <property type="match status" value="1"/>
</dbReference>
<feature type="transmembrane region" description="Helical" evidence="11">
    <location>
        <begin position="406"/>
        <end position="427"/>
    </location>
</feature>
<feature type="transmembrane region" description="Helical" evidence="11">
    <location>
        <begin position="130"/>
        <end position="155"/>
    </location>
</feature>
<name>A0A0B2BLF4_9ACTN</name>
<evidence type="ECO:0000256" key="6">
    <source>
        <dbReference type="ARBA" id="ARBA00022801"/>
    </source>
</evidence>
<keyword evidence="8 11" id="KW-1133">Transmembrane helix</keyword>
<organism evidence="14 15">
    <name type="scientific">Mumia flava</name>
    <dbReference type="NCBI Taxonomy" id="1348852"/>
    <lineage>
        <taxon>Bacteria</taxon>
        <taxon>Bacillati</taxon>
        <taxon>Actinomycetota</taxon>
        <taxon>Actinomycetes</taxon>
        <taxon>Propionibacteriales</taxon>
        <taxon>Nocardioidaceae</taxon>
        <taxon>Mumia</taxon>
    </lineage>
</organism>
<protein>
    <submittedName>
        <fullName evidence="14">Membrane-associated protease RseP (Regulator of RpoE activity)</fullName>
    </submittedName>
</protein>
<dbReference type="InterPro" id="IPR008915">
    <property type="entry name" value="Peptidase_M50"/>
</dbReference>
<dbReference type="GO" id="GO:0004222">
    <property type="term" value="F:metalloendopeptidase activity"/>
    <property type="evidence" value="ECO:0007669"/>
    <property type="project" value="InterPro"/>
</dbReference>
<comment type="caution">
    <text evidence="14">The sequence shown here is derived from an EMBL/GenBank/DDBJ whole genome shotgun (WGS) entry which is preliminary data.</text>
</comment>
<comment type="subcellular location">
    <subcellularLocation>
        <location evidence="2">Membrane</location>
        <topology evidence="2">Multi-pass membrane protein</topology>
    </subcellularLocation>
</comment>
<reference evidence="14 15" key="1">
    <citation type="submission" date="2017-11" db="EMBL/GenBank/DDBJ databases">
        <title>Genomic Encyclopedia of Archaeal and Bacterial Type Strains, Phase II (KMG-II): From Individual Species to Whole Genera.</title>
        <authorList>
            <person name="Goeker M."/>
        </authorList>
    </citation>
    <scope>NUCLEOTIDE SEQUENCE [LARGE SCALE GENOMIC DNA]</scope>
    <source>
        <strain evidence="14 15">DSM 27763</strain>
    </source>
</reference>
<feature type="transmembrane region" description="Helical" evidence="11">
    <location>
        <begin position="6"/>
        <end position="24"/>
    </location>
</feature>
<dbReference type="SUPFAM" id="SSF50156">
    <property type="entry name" value="PDZ domain-like"/>
    <property type="match status" value="1"/>
</dbReference>
<comment type="cofactor">
    <cofactor evidence="1">
        <name>Zn(2+)</name>
        <dbReference type="ChEBI" id="CHEBI:29105"/>
    </cofactor>
</comment>
<evidence type="ECO:0000259" key="13">
    <source>
        <dbReference type="Pfam" id="PF17820"/>
    </source>
</evidence>
<dbReference type="GO" id="GO:0016020">
    <property type="term" value="C:membrane"/>
    <property type="evidence" value="ECO:0007669"/>
    <property type="project" value="UniProtKB-SubCell"/>
</dbReference>
<dbReference type="Proteomes" id="UP000230842">
    <property type="component" value="Unassembled WGS sequence"/>
</dbReference>
<dbReference type="Gene3D" id="2.30.42.10">
    <property type="match status" value="1"/>
</dbReference>
<gene>
    <name evidence="14" type="ORF">CLV56_0494</name>
</gene>
<sequence>MSEPLLYALGVVVFLVGLAVSIALHEVGHMVPAKAFGAKVTQYFVGFGRTVWSRRRGETEYGLKAIPLGGFVKIVGMLPPHRGDDPSQVRTSNTGLFTQLVSDARTAEYEHVTPDDEPRLFYKLPWWKKAIVMAGGPVVNLAIAFALFAAIFLSIGAQTLTTTISSVSDCVIPAAEAPRTCTSTDPVAPAKESGLEAGDEIVSFNGEPIDDWSQMQTAIRSNGDSAATIGYVRDGETYETTVNTSVQPRPVGDDPAVTEEVGFLGVAPTAGYERQDLGYVVTTMGDMTVGTVEAIASLPQKMVEVTQSIFGAERADDTPMSPVGASRVAGEMVTIEGTTWTDRVYRIATLLAAVNLFVALFNFIPLLPLDGGHIAGALWEGLRNAIARLRRRPLPGPVDVGRMLPVAYGVGALLLVMGVILILADIINPVRLT</sequence>
<dbReference type="InterPro" id="IPR041489">
    <property type="entry name" value="PDZ_6"/>
</dbReference>
<keyword evidence="9" id="KW-0482">Metalloprotease</keyword>
<comment type="similarity">
    <text evidence="3">Belongs to the peptidase M50B family.</text>
</comment>
<keyword evidence="6" id="KW-0378">Hydrolase</keyword>
<evidence type="ECO:0000256" key="1">
    <source>
        <dbReference type="ARBA" id="ARBA00001947"/>
    </source>
</evidence>
<keyword evidence="4 14" id="KW-0645">Protease</keyword>
<evidence type="ECO:0000256" key="3">
    <source>
        <dbReference type="ARBA" id="ARBA00007931"/>
    </source>
</evidence>
<feature type="domain" description="PDZ" evidence="13">
    <location>
        <begin position="187"/>
        <end position="231"/>
    </location>
</feature>
<evidence type="ECO:0000313" key="15">
    <source>
        <dbReference type="Proteomes" id="UP000230842"/>
    </source>
</evidence>
<dbReference type="InterPro" id="IPR036034">
    <property type="entry name" value="PDZ_sf"/>
</dbReference>
<dbReference type="OrthoDB" id="9782003at2"/>
<dbReference type="PANTHER" id="PTHR42837">
    <property type="entry name" value="REGULATOR OF SIGMA-E PROTEASE RSEP"/>
    <property type="match status" value="1"/>
</dbReference>
<dbReference type="InterPro" id="IPR004387">
    <property type="entry name" value="Pept_M50_Zn"/>
</dbReference>
<accession>A0A0B2BLF4</accession>
<evidence type="ECO:0000256" key="7">
    <source>
        <dbReference type="ARBA" id="ARBA00022833"/>
    </source>
</evidence>
<evidence type="ECO:0000256" key="9">
    <source>
        <dbReference type="ARBA" id="ARBA00023049"/>
    </source>
</evidence>
<evidence type="ECO:0000256" key="10">
    <source>
        <dbReference type="ARBA" id="ARBA00023136"/>
    </source>
</evidence>
<keyword evidence="10 11" id="KW-0472">Membrane</keyword>
<dbReference type="GO" id="GO:0006508">
    <property type="term" value="P:proteolysis"/>
    <property type="evidence" value="ECO:0007669"/>
    <property type="project" value="UniProtKB-KW"/>
</dbReference>
<evidence type="ECO:0000313" key="14">
    <source>
        <dbReference type="EMBL" id="PJJ56289.1"/>
    </source>
</evidence>
<dbReference type="Pfam" id="PF17820">
    <property type="entry name" value="PDZ_6"/>
    <property type="match status" value="1"/>
</dbReference>
<keyword evidence="7" id="KW-0862">Zinc</keyword>
<dbReference type="EMBL" id="PGEZ01000001">
    <property type="protein sequence ID" value="PJJ56289.1"/>
    <property type="molecule type" value="Genomic_DNA"/>
</dbReference>
<feature type="transmembrane region" description="Helical" evidence="11">
    <location>
        <begin position="344"/>
        <end position="364"/>
    </location>
</feature>
<evidence type="ECO:0000256" key="5">
    <source>
        <dbReference type="ARBA" id="ARBA00022692"/>
    </source>
</evidence>
<evidence type="ECO:0000256" key="2">
    <source>
        <dbReference type="ARBA" id="ARBA00004141"/>
    </source>
</evidence>
<evidence type="ECO:0000259" key="12">
    <source>
        <dbReference type="Pfam" id="PF02163"/>
    </source>
</evidence>
<keyword evidence="5 11" id="KW-0812">Transmembrane</keyword>
<evidence type="ECO:0000256" key="4">
    <source>
        <dbReference type="ARBA" id="ARBA00022670"/>
    </source>
</evidence>
<dbReference type="RefSeq" id="WP_039348821.1">
    <property type="nucleotide sequence ID" value="NZ_PGEZ01000001.1"/>
</dbReference>
<dbReference type="PANTHER" id="PTHR42837:SF2">
    <property type="entry name" value="MEMBRANE METALLOPROTEASE ARASP2, CHLOROPLASTIC-RELATED"/>
    <property type="match status" value="1"/>
</dbReference>
<feature type="domain" description="Peptidase M50" evidence="12">
    <location>
        <begin position="14"/>
        <end position="387"/>
    </location>
</feature>
<dbReference type="CDD" id="cd06163">
    <property type="entry name" value="S2P-M50_PDZ_RseP-like"/>
    <property type="match status" value="1"/>
</dbReference>
<keyword evidence="15" id="KW-1185">Reference proteome</keyword>
<evidence type="ECO:0000256" key="11">
    <source>
        <dbReference type="SAM" id="Phobius"/>
    </source>
</evidence>
<dbReference type="AlphaFoldDB" id="A0A0B2BLF4"/>